<feature type="chain" id="PRO_5011540755" description="Tetratricopeptide repeat-containing protein" evidence="1">
    <location>
        <begin position="20"/>
        <end position="380"/>
    </location>
</feature>
<protein>
    <recommendedName>
        <fullName evidence="4">Tetratricopeptide repeat-containing protein</fullName>
    </recommendedName>
</protein>
<evidence type="ECO:0008006" key="4">
    <source>
        <dbReference type="Google" id="ProtNLM"/>
    </source>
</evidence>
<keyword evidence="1" id="KW-0732">Signal</keyword>
<dbReference type="Proteomes" id="UP000198510">
    <property type="component" value="Unassembled WGS sequence"/>
</dbReference>
<dbReference type="Gene3D" id="1.25.40.10">
    <property type="entry name" value="Tetratricopeptide repeat domain"/>
    <property type="match status" value="1"/>
</dbReference>
<name>A0A1G8XZF4_9BACT</name>
<dbReference type="AlphaFoldDB" id="A0A1G8XZF4"/>
<dbReference type="SUPFAM" id="SSF48452">
    <property type="entry name" value="TPR-like"/>
    <property type="match status" value="1"/>
</dbReference>
<proteinExistence type="predicted"/>
<evidence type="ECO:0000313" key="3">
    <source>
        <dbReference type="Proteomes" id="UP000198510"/>
    </source>
</evidence>
<dbReference type="EMBL" id="FNFO01000001">
    <property type="protein sequence ID" value="SDJ95574.1"/>
    <property type="molecule type" value="Genomic_DNA"/>
</dbReference>
<keyword evidence="3" id="KW-1185">Reference proteome</keyword>
<evidence type="ECO:0000313" key="2">
    <source>
        <dbReference type="EMBL" id="SDJ95574.1"/>
    </source>
</evidence>
<feature type="signal peptide" evidence="1">
    <location>
        <begin position="1"/>
        <end position="19"/>
    </location>
</feature>
<sequence>MTRWAWALVLLLLITVSHAHSRPTAGPYLLQDSAAMAEVKRGIDLMYNYQFAEATTVFETLRPRYGKHPLYPFVHALLLYWKELPILHSSAATASLRALLEESITLAEGLRKDPDGAVEGSFFALFSHALLAKTYADEEETMKAVNEARKAYPYLKEGFEYQRQYAEFYISTGLYNYYRERYPQLYPVYKPFVYFFADGNMALGLQQLEKATREGVFTRMEAFRFLIHIYISYEENTAKGHRLAAEAHRLYPQNTYFRMIMTETLLLTHQYTAARPRIDALLREDNTYYRIAAHLFDGWWQEKAAHALEAAQKAYRQAIALQTTYRYAPDDMLGWAHAGLARIAIVQENPDEARAQYKQALKSTSDLSVHREAEAYLRKH</sequence>
<organism evidence="2 3">
    <name type="scientific">Catalinimonas alkaloidigena</name>
    <dbReference type="NCBI Taxonomy" id="1075417"/>
    <lineage>
        <taxon>Bacteria</taxon>
        <taxon>Pseudomonadati</taxon>
        <taxon>Bacteroidota</taxon>
        <taxon>Cytophagia</taxon>
        <taxon>Cytophagales</taxon>
        <taxon>Catalimonadaceae</taxon>
        <taxon>Catalinimonas</taxon>
    </lineage>
</organism>
<accession>A0A1G8XZF4</accession>
<reference evidence="2 3" key="1">
    <citation type="submission" date="2016-10" db="EMBL/GenBank/DDBJ databases">
        <authorList>
            <person name="de Groot N.N."/>
        </authorList>
    </citation>
    <scope>NUCLEOTIDE SEQUENCE [LARGE SCALE GENOMIC DNA]</scope>
    <source>
        <strain evidence="2 3">DSM 25186</strain>
    </source>
</reference>
<dbReference type="InterPro" id="IPR011990">
    <property type="entry name" value="TPR-like_helical_dom_sf"/>
</dbReference>
<dbReference type="OrthoDB" id="9813254at2"/>
<dbReference type="RefSeq" id="WP_089678601.1">
    <property type="nucleotide sequence ID" value="NZ_FNFO01000001.1"/>
</dbReference>
<evidence type="ECO:0000256" key="1">
    <source>
        <dbReference type="SAM" id="SignalP"/>
    </source>
</evidence>
<dbReference type="STRING" id="1075417.SAMN05421823_101514"/>
<gene>
    <name evidence="2" type="ORF">SAMN05421823_101514</name>
</gene>